<evidence type="ECO:0000256" key="3">
    <source>
        <dbReference type="ARBA" id="ARBA00023235"/>
    </source>
</evidence>
<sequence>MSTPRKPRSHTSPPRQGTGARGEGGGRQGGHGGSQGRGQGFGGRGQGGQDFGGRGRSEQGGEGYGSQGRGRAGAAGQGFGGRGRSEQGGEGYGSQGRGRTGAGGQGFGGRDRSEQGGEGYGSRGRGQGFGGRGRSEQGGEGYGSRGRGQAGGQGFGGRGQSEQGGEGYGSRGRGQAGGQGFGGRGQSEQGGEGYGSRGRGQASGQGFGGRGRSEQGGEGYGSRGRGQAGGQGFGGRGRSEQAGEGHGSRGRGQAGGQGFGGRGQSEQAGEGYGSQARRHGRSGATNLGPGFNSIEHDGRRSRADTERFQPVERARKMRLRAGSEKQQKQEQQLREKRVEARYIGDLRLQKALALSGVGSRRDCDEWVAAGRVSVNGTVAEPGTRVRPGDMVRFDGRPVDIRWPDRLPRIVLYHKQEGELVSRDDPEGRVTVFERLPKVLSSAWVAVGRLDFNTSGLLVFTTSGELANRLMHPRFEVEREYAVRLLGELTEEQRQQLLSGIQLDDGEAHFDVLQDQGGDGKGKNHWYRVILREGRNREVRRMFEHFDLTVSRLMRVRFGPLQLPPRLKRGQYYELSETEVLSVLKWAGLSLTGRAH</sequence>
<dbReference type="SUPFAM" id="SSF55174">
    <property type="entry name" value="Alpha-L RNA-binding motif"/>
    <property type="match status" value="1"/>
</dbReference>
<dbReference type="InterPro" id="IPR002942">
    <property type="entry name" value="S4_RNA-bd"/>
</dbReference>
<dbReference type="InterPro" id="IPR050343">
    <property type="entry name" value="RsuA_PseudoU_synthase"/>
</dbReference>
<dbReference type="EC" id="5.4.99.-" evidence="5"/>
<evidence type="ECO:0000256" key="5">
    <source>
        <dbReference type="RuleBase" id="RU003887"/>
    </source>
</evidence>
<dbReference type="PROSITE" id="PS50889">
    <property type="entry name" value="S4"/>
    <property type="match status" value="1"/>
</dbReference>
<dbReference type="EMBL" id="JBHSBU010000001">
    <property type="protein sequence ID" value="MFC4158667.1"/>
    <property type="molecule type" value="Genomic_DNA"/>
</dbReference>
<dbReference type="Pfam" id="PF00849">
    <property type="entry name" value="PseudoU_synth_2"/>
    <property type="match status" value="1"/>
</dbReference>
<feature type="compositionally biased region" description="Gly residues" evidence="6">
    <location>
        <begin position="250"/>
        <end position="263"/>
    </location>
</feature>
<dbReference type="InterPro" id="IPR020103">
    <property type="entry name" value="PsdUridine_synth_cat_dom_sf"/>
</dbReference>
<dbReference type="SUPFAM" id="SSF55120">
    <property type="entry name" value="Pseudouridine synthase"/>
    <property type="match status" value="1"/>
</dbReference>
<protein>
    <recommendedName>
        <fullName evidence="5">Pseudouridine synthase</fullName>
        <ecNumber evidence="5">5.4.99.-</ecNumber>
    </recommendedName>
</protein>
<evidence type="ECO:0000259" key="7">
    <source>
        <dbReference type="SMART" id="SM00363"/>
    </source>
</evidence>
<evidence type="ECO:0000256" key="1">
    <source>
        <dbReference type="ARBA" id="ARBA00008348"/>
    </source>
</evidence>
<keyword evidence="2 4" id="KW-0694">RNA-binding</keyword>
<feature type="compositionally biased region" description="Gly residues" evidence="6">
    <location>
        <begin position="60"/>
        <end position="108"/>
    </location>
</feature>
<evidence type="ECO:0000313" key="9">
    <source>
        <dbReference type="Proteomes" id="UP001595791"/>
    </source>
</evidence>
<dbReference type="InterPro" id="IPR006145">
    <property type="entry name" value="PsdUridine_synth_RsuA/RluA"/>
</dbReference>
<dbReference type="Gene3D" id="3.30.70.1560">
    <property type="entry name" value="Alpha-L RNA-binding motif"/>
    <property type="match status" value="1"/>
</dbReference>
<dbReference type="InterPro" id="IPR036986">
    <property type="entry name" value="S4_RNA-bd_sf"/>
</dbReference>
<dbReference type="Gene3D" id="3.30.70.580">
    <property type="entry name" value="Pseudouridine synthase I, catalytic domain, N-terminal subdomain"/>
    <property type="match status" value="1"/>
</dbReference>
<evidence type="ECO:0000256" key="2">
    <source>
        <dbReference type="ARBA" id="ARBA00022884"/>
    </source>
</evidence>
<comment type="caution">
    <text evidence="8">The sequence shown here is derived from an EMBL/GenBank/DDBJ whole genome shotgun (WGS) entry which is preliminary data.</text>
</comment>
<dbReference type="PANTHER" id="PTHR47683:SF3">
    <property type="entry name" value="RIBOSOMAL LARGE SUBUNIT PSEUDOURIDINE SYNTHASE B"/>
    <property type="match status" value="1"/>
</dbReference>
<feature type="region of interest" description="Disordered" evidence="6">
    <location>
        <begin position="1"/>
        <end position="311"/>
    </location>
</feature>
<dbReference type="GO" id="GO:0016853">
    <property type="term" value="F:isomerase activity"/>
    <property type="evidence" value="ECO:0007669"/>
    <property type="project" value="UniProtKB-KW"/>
</dbReference>
<dbReference type="InterPro" id="IPR042092">
    <property type="entry name" value="PsdUridine_s_RsuA/RluB/E/F_cat"/>
</dbReference>
<dbReference type="Proteomes" id="UP001595791">
    <property type="component" value="Unassembled WGS sequence"/>
</dbReference>
<proteinExistence type="inferred from homology"/>
<organism evidence="8 9">
    <name type="scientific">Chitinimonas lacunae</name>
    <dbReference type="NCBI Taxonomy" id="1963018"/>
    <lineage>
        <taxon>Bacteria</taxon>
        <taxon>Pseudomonadati</taxon>
        <taxon>Pseudomonadota</taxon>
        <taxon>Betaproteobacteria</taxon>
        <taxon>Neisseriales</taxon>
        <taxon>Chitinibacteraceae</taxon>
        <taxon>Chitinimonas</taxon>
    </lineage>
</organism>
<feature type="compositionally biased region" description="Gly residues" evidence="6">
    <location>
        <begin position="19"/>
        <end position="52"/>
    </location>
</feature>
<evidence type="ECO:0000313" key="8">
    <source>
        <dbReference type="EMBL" id="MFC4158667.1"/>
    </source>
</evidence>
<feature type="compositionally biased region" description="Basic and acidic residues" evidence="6">
    <location>
        <begin position="237"/>
        <end position="247"/>
    </location>
</feature>
<dbReference type="Pfam" id="PF01479">
    <property type="entry name" value="S4"/>
    <property type="match status" value="1"/>
</dbReference>
<feature type="domain" description="RNA-binding S4" evidence="7">
    <location>
        <begin position="346"/>
        <end position="408"/>
    </location>
</feature>
<dbReference type="Gene3D" id="3.10.290.10">
    <property type="entry name" value="RNA-binding S4 domain"/>
    <property type="match status" value="1"/>
</dbReference>
<dbReference type="RefSeq" id="WP_378161589.1">
    <property type="nucleotide sequence ID" value="NZ_JBHSBU010000001.1"/>
</dbReference>
<evidence type="ECO:0000256" key="4">
    <source>
        <dbReference type="PROSITE-ProRule" id="PRU00182"/>
    </source>
</evidence>
<dbReference type="SMART" id="SM00363">
    <property type="entry name" value="S4"/>
    <property type="match status" value="1"/>
</dbReference>
<evidence type="ECO:0000256" key="6">
    <source>
        <dbReference type="SAM" id="MobiDB-lite"/>
    </source>
</evidence>
<dbReference type="PANTHER" id="PTHR47683">
    <property type="entry name" value="PSEUDOURIDINE SYNTHASE FAMILY PROTEIN-RELATED"/>
    <property type="match status" value="1"/>
</dbReference>
<gene>
    <name evidence="8" type="ORF">ACFOW7_04740</name>
</gene>
<dbReference type="NCBIfam" id="TIGR00093">
    <property type="entry name" value="pseudouridine synthase"/>
    <property type="match status" value="1"/>
</dbReference>
<feature type="compositionally biased region" description="Basic and acidic residues" evidence="6">
    <location>
        <begin position="294"/>
        <end position="311"/>
    </location>
</feature>
<dbReference type="InterPro" id="IPR000748">
    <property type="entry name" value="PsdUridine_synth_RsuA/RluB/E/F"/>
</dbReference>
<dbReference type="InterPro" id="IPR018496">
    <property type="entry name" value="PsdUridine_synth_RsuA/RluB_CS"/>
</dbReference>
<dbReference type="CDD" id="cd00165">
    <property type="entry name" value="S4"/>
    <property type="match status" value="1"/>
</dbReference>
<reference evidence="9" key="1">
    <citation type="journal article" date="2019" name="Int. J. Syst. Evol. Microbiol.">
        <title>The Global Catalogue of Microorganisms (GCM) 10K type strain sequencing project: providing services to taxonomists for standard genome sequencing and annotation.</title>
        <authorList>
            <consortium name="The Broad Institute Genomics Platform"/>
            <consortium name="The Broad Institute Genome Sequencing Center for Infectious Disease"/>
            <person name="Wu L."/>
            <person name="Ma J."/>
        </authorList>
    </citation>
    <scope>NUCLEOTIDE SEQUENCE [LARGE SCALE GENOMIC DNA]</scope>
    <source>
        <strain evidence="9">LMG 29894</strain>
    </source>
</reference>
<comment type="similarity">
    <text evidence="1 5">Belongs to the pseudouridine synthase RsuA family.</text>
</comment>
<feature type="compositionally biased region" description="Gly residues" evidence="6">
    <location>
        <begin position="116"/>
        <end position="236"/>
    </location>
</feature>
<name>A0ABV8MLY1_9NEIS</name>
<dbReference type="InterPro" id="IPR020094">
    <property type="entry name" value="TruA/RsuA/RluB/E/F_N"/>
</dbReference>
<dbReference type="PROSITE" id="PS01149">
    <property type="entry name" value="PSI_RSU"/>
    <property type="match status" value="1"/>
</dbReference>
<keyword evidence="9" id="KW-1185">Reference proteome</keyword>
<dbReference type="CDD" id="cd02556">
    <property type="entry name" value="PseudoU_synth_RluB"/>
    <property type="match status" value="1"/>
</dbReference>
<keyword evidence="3 5" id="KW-0413">Isomerase</keyword>
<accession>A0ABV8MLY1</accession>